<feature type="compositionally biased region" description="Low complexity" evidence="1">
    <location>
        <begin position="1"/>
        <end position="20"/>
    </location>
</feature>
<dbReference type="EMBL" id="JAPWDO010000001">
    <property type="protein sequence ID" value="KAJ5485814.1"/>
    <property type="molecule type" value="Genomic_DNA"/>
</dbReference>
<evidence type="ECO:0000313" key="2">
    <source>
        <dbReference type="EMBL" id="KAJ5485814.1"/>
    </source>
</evidence>
<gene>
    <name evidence="2" type="ORF">N7530_000114</name>
</gene>
<evidence type="ECO:0000256" key="1">
    <source>
        <dbReference type="SAM" id="MobiDB-lite"/>
    </source>
</evidence>
<evidence type="ECO:0000313" key="3">
    <source>
        <dbReference type="Proteomes" id="UP001147760"/>
    </source>
</evidence>
<reference evidence="2" key="1">
    <citation type="submission" date="2022-12" db="EMBL/GenBank/DDBJ databases">
        <authorList>
            <person name="Petersen C."/>
        </authorList>
    </citation>
    <scope>NUCLEOTIDE SEQUENCE</scope>
    <source>
        <strain evidence="2">IBT 17660</strain>
    </source>
</reference>
<proteinExistence type="predicted"/>
<organism evidence="2 3">
    <name type="scientific">Penicillium desertorum</name>
    <dbReference type="NCBI Taxonomy" id="1303715"/>
    <lineage>
        <taxon>Eukaryota</taxon>
        <taxon>Fungi</taxon>
        <taxon>Dikarya</taxon>
        <taxon>Ascomycota</taxon>
        <taxon>Pezizomycotina</taxon>
        <taxon>Eurotiomycetes</taxon>
        <taxon>Eurotiomycetidae</taxon>
        <taxon>Eurotiales</taxon>
        <taxon>Aspergillaceae</taxon>
        <taxon>Penicillium</taxon>
    </lineage>
</organism>
<dbReference type="Proteomes" id="UP001147760">
    <property type="component" value="Unassembled WGS sequence"/>
</dbReference>
<dbReference type="AlphaFoldDB" id="A0A9W9X7J1"/>
<name>A0A9W9X7J1_9EURO</name>
<feature type="region of interest" description="Disordered" evidence="1">
    <location>
        <begin position="1"/>
        <end position="24"/>
    </location>
</feature>
<keyword evidence="3" id="KW-1185">Reference proteome</keyword>
<protein>
    <submittedName>
        <fullName evidence="2">Uncharacterized protein</fullName>
    </submittedName>
</protein>
<comment type="caution">
    <text evidence="2">The sequence shown here is derived from an EMBL/GenBank/DDBJ whole genome shotgun (WGS) entry which is preliminary data.</text>
</comment>
<reference evidence="2" key="2">
    <citation type="journal article" date="2023" name="IMA Fungus">
        <title>Comparative genomic study of the Penicillium genus elucidates a diverse pangenome and 15 lateral gene transfer events.</title>
        <authorList>
            <person name="Petersen C."/>
            <person name="Sorensen T."/>
            <person name="Nielsen M.R."/>
            <person name="Sondergaard T.E."/>
            <person name="Sorensen J.L."/>
            <person name="Fitzpatrick D.A."/>
            <person name="Frisvad J.C."/>
            <person name="Nielsen K.L."/>
        </authorList>
    </citation>
    <scope>NUCLEOTIDE SEQUENCE</scope>
    <source>
        <strain evidence="2">IBT 17660</strain>
    </source>
</reference>
<accession>A0A9W9X7J1</accession>
<sequence>MTKGGSQAQAKPKPSPAQAQNSVWASAYRKSPEVGCGSDPLSPVPLFPNGLKIAEETVVFFGQKCSQELKGFEHEDLATTTGINEQGFFLGIDIVLDVY</sequence>